<evidence type="ECO:0000313" key="1">
    <source>
        <dbReference type="EMBL" id="WPK11735.1"/>
    </source>
</evidence>
<organism evidence="1 2">
    <name type="scientific">Lysinibacillus louembei</name>
    <dbReference type="NCBI Taxonomy" id="1470088"/>
    <lineage>
        <taxon>Bacteria</taxon>
        <taxon>Bacillati</taxon>
        <taxon>Bacillota</taxon>
        <taxon>Bacilli</taxon>
        <taxon>Bacillales</taxon>
        <taxon>Bacillaceae</taxon>
        <taxon>Lysinibacillus</taxon>
    </lineage>
</organism>
<protein>
    <recommendedName>
        <fullName evidence="3">Lipoprotein</fullName>
    </recommendedName>
</protein>
<accession>A0ABZ0RY21</accession>
<dbReference type="EMBL" id="CP137624">
    <property type="protein sequence ID" value="WPK11735.1"/>
    <property type="molecule type" value="Genomic_DNA"/>
</dbReference>
<gene>
    <name evidence="1" type="ORF">R6U77_17870</name>
</gene>
<reference evidence="1 2" key="1">
    <citation type="submission" date="2023-09" db="EMBL/GenBank/DDBJ databases">
        <authorList>
            <person name="Page C.A."/>
            <person name="Perez-Diaz I.M."/>
        </authorList>
    </citation>
    <scope>NUCLEOTIDE SEQUENCE [LARGE SCALE GENOMIC DNA]</scope>
    <source>
        <strain evidence="1 2">Ll15</strain>
    </source>
</reference>
<evidence type="ECO:0008006" key="3">
    <source>
        <dbReference type="Google" id="ProtNLM"/>
    </source>
</evidence>
<proteinExistence type="predicted"/>
<dbReference type="RefSeq" id="WP_319836668.1">
    <property type="nucleotide sequence ID" value="NZ_CP137624.1"/>
</dbReference>
<dbReference type="PROSITE" id="PS51257">
    <property type="entry name" value="PROKAR_LIPOPROTEIN"/>
    <property type="match status" value="1"/>
</dbReference>
<dbReference type="Proteomes" id="UP001322664">
    <property type="component" value="Chromosome"/>
</dbReference>
<keyword evidence="2" id="KW-1185">Reference proteome</keyword>
<evidence type="ECO:0000313" key="2">
    <source>
        <dbReference type="Proteomes" id="UP001322664"/>
    </source>
</evidence>
<sequence length="212" mass="23498">MKKLLLSACFGALLLAGCGGKVEKPKEEPVEKEAVQEQETEEVVTFENIDAGSKATVEKLVKKYNTMVEFMKQDEEEPIEIASMSEPLTNELTVEDNGFSQTLLDADVLGYDGHYVINSKYDAEKRITGYSLKAEGLNMLSEEGDDLVEVFTAIAALIEVLGLNIDLYEAESDKALDEDFGTHTYTDGDYTISMNFEDFLAGEISIDYNLTK</sequence>
<name>A0ABZ0RY21_9BACI</name>